<evidence type="ECO:0000256" key="5">
    <source>
        <dbReference type="ARBA" id="ARBA00022692"/>
    </source>
</evidence>
<feature type="transmembrane region" description="Helical" evidence="8">
    <location>
        <begin position="12"/>
        <end position="30"/>
    </location>
</feature>
<name>A0A1H7GS47_9GAMM</name>
<feature type="transmembrane region" description="Helical" evidence="8">
    <location>
        <begin position="50"/>
        <end position="71"/>
    </location>
</feature>
<dbReference type="Proteomes" id="UP000199297">
    <property type="component" value="Unassembled WGS sequence"/>
</dbReference>
<reference evidence="10" key="1">
    <citation type="submission" date="2016-10" db="EMBL/GenBank/DDBJ databases">
        <authorList>
            <person name="Varghese N."/>
            <person name="Submissions S."/>
        </authorList>
    </citation>
    <scope>NUCLEOTIDE SEQUENCE [LARGE SCALE GENOMIC DNA]</scope>
    <source>
        <strain evidence="10">CGMCC 1.9127</strain>
    </source>
</reference>
<keyword evidence="7 8" id="KW-0472">Membrane</keyword>
<feature type="transmembrane region" description="Helical" evidence="8">
    <location>
        <begin position="83"/>
        <end position="104"/>
    </location>
</feature>
<dbReference type="InterPro" id="IPR002781">
    <property type="entry name" value="TM_pro_TauE-like"/>
</dbReference>
<evidence type="ECO:0000256" key="2">
    <source>
        <dbReference type="ARBA" id="ARBA00009142"/>
    </source>
</evidence>
<feature type="transmembrane region" description="Helical" evidence="8">
    <location>
        <begin position="196"/>
        <end position="226"/>
    </location>
</feature>
<keyword evidence="10" id="KW-1185">Reference proteome</keyword>
<keyword evidence="6 8" id="KW-1133">Transmembrane helix</keyword>
<evidence type="ECO:0000256" key="7">
    <source>
        <dbReference type="ARBA" id="ARBA00023136"/>
    </source>
</evidence>
<feature type="transmembrane region" description="Helical" evidence="8">
    <location>
        <begin position="110"/>
        <end position="129"/>
    </location>
</feature>
<proteinExistence type="inferred from homology"/>
<evidence type="ECO:0000313" key="9">
    <source>
        <dbReference type="EMBL" id="SEK38695.1"/>
    </source>
</evidence>
<comment type="subcellular location">
    <subcellularLocation>
        <location evidence="1 8">Cell membrane</location>
        <topology evidence="1 8">Multi-pass membrane protein</topology>
    </subcellularLocation>
</comment>
<accession>A0A1H7GS47</accession>
<keyword evidence="4 8" id="KW-1003">Cell membrane</keyword>
<dbReference type="PANTHER" id="PTHR30269:SF25">
    <property type="entry name" value="MEMBRANE TRANSPORTER PROTEIN-RELATED"/>
    <property type="match status" value="1"/>
</dbReference>
<evidence type="ECO:0000313" key="10">
    <source>
        <dbReference type="Proteomes" id="UP000199297"/>
    </source>
</evidence>
<dbReference type="PANTHER" id="PTHR30269">
    <property type="entry name" value="TRANSMEMBRANE PROTEIN YFCA"/>
    <property type="match status" value="1"/>
</dbReference>
<dbReference type="EMBL" id="FOBI01000001">
    <property type="protein sequence ID" value="SEK38695.1"/>
    <property type="molecule type" value="Genomic_DNA"/>
</dbReference>
<gene>
    <name evidence="9" type="ORF">SAMN05216262_101229</name>
</gene>
<sequence>MTIVDPVLDLSLWITLCSVGFVAGLIDAIAGGGGMLTVPTLLTSGLPPHVALGTNKLAASFGSSTASFAFYRKKLFNPKYWRVAIIATAIGAIIGTLIVNLLSVEFLDKYIPVLIILTAVYTLVAKSTINQVCGLPIKTNAIKCKQMIQGLVLGFYDGVAGPGTGAFWVSSSSVLYKIDILLSSGLARATNFVSNFFSLITFIYLGHVNFLLGLSMGLFIMLGAWVGAHYAIKFGGKFIRPVFITVVILMSINLAHQAWFS</sequence>
<dbReference type="AlphaFoldDB" id="A0A1H7GS47"/>
<evidence type="ECO:0000256" key="8">
    <source>
        <dbReference type="RuleBase" id="RU363041"/>
    </source>
</evidence>
<dbReference type="Pfam" id="PF01925">
    <property type="entry name" value="TauE"/>
    <property type="match status" value="1"/>
</dbReference>
<feature type="transmembrane region" description="Helical" evidence="8">
    <location>
        <begin position="150"/>
        <end position="176"/>
    </location>
</feature>
<comment type="similarity">
    <text evidence="2 8">Belongs to the 4-toluene sulfonate uptake permease (TSUP) (TC 2.A.102) family.</text>
</comment>
<organism evidence="9 10">
    <name type="scientific">Colwellia chukchiensis</name>
    <dbReference type="NCBI Taxonomy" id="641665"/>
    <lineage>
        <taxon>Bacteria</taxon>
        <taxon>Pseudomonadati</taxon>
        <taxon>Pseudomonadota</taxon>
        <taxon>Gammaproteobacteria</taxon>
        <taxon>Alteromonadales</taxon>
        <taxon>Colwelliaceae</taxon>
        <taxon>Colwellia</taxon>
    </lineage>
</organism>
<evidence type="ECO:0000256" key="1">
    <source>
        <dbReference type="ARBA" id="ARBA00004651"/>
    </source>
</evidence>
<keyword evidence="3" id="KW-0813">Transport</keyword>
<evidence type="ECO:0000256" key="3">
    <source>
        <dbReference type="ARBA" id="ARBA00022448"/>
    </source>
</evidence>
<evidence type="ECO:0000256" key="4">
    <source>
        <dbReference type="ARBA" id="ARBA00022475"/>
    </source>
</evidence>
<keyword evidence="5 8" id="KW-0812">Transmembrane</keyword>
<dbReference type="STRING" id="641665.GCA_002104455_00474"/>
<protein>
    <recommendedName>
        <fullName evidence="8">Probable membrane transporter protein</fullName>
    </recommendedName>
</protein>
<feature type="transmembrane region" description="Helical" evidence="8">
    <location>
        <begin position="238"/>
        <end position="259"/>
    </location>
</feature>
<dbReference type="InterPro" id="IPR052017">
    <property type="entry name" value="TSUP"/>
</dbReference>
<dbReference type="GO" id="GO:0005886">
    <property type="term" value="C:plasma membrane"/>
    <property type="evidence" value="ECO:0007669"/>
    <property type="project" value="UniProtKB-SubCell"/>
</dbReference>
<evidence type="ECO:0000256" key="6">
    <source>
        <dbReference type="ARBA" id="ARBA00022989"/>
    </source>
</evidence>